<accession>A0A5Q2RMA6</accession>
<feature type="domain" description="AbiEi antitoxin N-terminal" evidence="1">
    <location>
        <begin position="8"/>
        <end position="54"/>
    </location>
</feature>
<organism evidence="2 3">
    <name type="scientific">Actinomarinicola tropica</name>
    <dbReference type="NCBI Taxonomy" id="2789776"/>
    <lineage>
        <taxon>Bacteria</taxon>
        <taxon>Bacillati</taxon>
        <taxon>Actinomycetota</taxon>
        <taxon>Acidimicrobiia</taxon>
        <taxon>Acidimicrobiales</taxon>
        <taxon>Iamiaceae</taxon>
        <taxon>Actinomarinicola</taxon>
    </lineage>
</organism>
<gene>
    <name evidence="2" type="ORF">GH723_13740</name>
</gene>
<keyword evidence="3" id="KW-1185">Reference proteome</keyword>
<evidence type="ECO:0000259" key="1">
    <source>
        <dbReference type="Pfam" id="PF13338"/>
    </source>
</evidence>
<proteinExistence type="predicted"/>
<evidence type="ECO:0000313" key="3">
    <source>
        <dbReference type="Proteomes" id="UP000334019"/>
    </source>
</evidence>
<dbReference type="InterPro" id="IPR025159">
    <property type="entry name" value="AbiEi_N"/>
</dbReference>
<dbReference type="Pfam" id="PF13338">
    <property type="entry name" value="AbiEi_4"/>
    <property type="match status" value="1"/>
</dbReference>
<dbReference type="Proteomes" id="UP000334019">
    <property type="component" value="Chromosome"/>
</dbReference>
<dbReference type="AlphaFoldDB" id="A0A5Q2RMA6"/>
<protein>
    <recommendedName>
        <fullName evidence="1">AbiEi antitoxin N-terminal domain-containing protein</fullName>
    </recommendedName>
</protein>
<dbReference type="KEGG" id="atq:GH723_13740"/>
<dbReference type="Gene3D" id="3.40.960.10">
    <property type="entry name" value="VSR Endonuclease"/>
    <property type="match status" value="1"/>
</dbReference>
<dbReference type="InterPro" id="IPR011335">
    <property type="entry name" value="Restrct_endonuc-II-like"/>
</dbReference>
<reference evidence="2 3" key="1">
    <citation type="submission" date="2019-11" db="EMBL/GenBank/DDBJ databases">
        <authorList>
            <person name="He Y."/>
        </authorList>
    </citation>
    <scope>NUCLEOTIDE SEQUENCE [LARGE SCALE GENOMIC DNA]</scope>
    <source>
        <strain evidence="2 3">SCSIO 58843</strain>
    </source>
</reference>
<evidence type="ECO:0000313" key="2">
    <source>
        <dbReference type="EMBL" id="QGG96072.1"/>
    </source>
</evidence>
<dbReference type="SUPFAM" id="SSF52980">
    <property type="entry name" value="Restriction endonuclease-like"/>
    <property type="match status" value="1"/>
</dbReference>
<sequence>MASEQTARLVALAGAQHGVVSVAQARRAGLTDNQLQRLVRAGVVERCDVGILRLVGVTRSWLQDLHVATLRVGRSGAVSVRAAARLFEVEGFDRAPVELSVPAGHRRRPRLGVVHEVQDLEEVDLTRRAGLRVTTPARTLVDVAGVVDETTLEVAIDDLLRRRLTTAERLRDTASRLARQGRTGPRAVLGLLDGRARLDEMTETGFETKLLRVLRVAGLPAPTPQYVLRDADGRFVARFDAAYVEVKVGIEADSERWHMNRRRFVADRTRRAVAESLGWRVLGFTHRHVTAEQRFVGEVVARTLRVARAA</sequence>
<name>A0A5Q2RMA6_9ACTN</name>
<dbReference type="EMBL" id="CP045851">
    <property type="protein sequence ID" value="QGG96072.1"/>
    <property type="molecule type" value="Genomic_DNA"/>
</dbReference>
<dbReference type="RefSeq" id="WP_153760178.1">
    <property type="nucleotide sequence ID" value="NZ_CP045851.1"/>
</dbReference>